<feature type="domain" description="Peptidase metallopeptidase" evidence="14">
    <location>
        <begin position="54"/>
        <end position="214"/>
    </location>
</feature>
<dbReference type="Gene3D" id="3.40.390.10">
    <property type="entry name" value="Collagenase (Catalytic Domain)"/>
    <property type="match status" value="1"/>
</dbReference>
<dbReference type="Pfam" id="PF08548">
    <property type="entry name" value="Peptidase_M10_C"/>
    <property type="match status" value="1"/>
</dbReference>
<sequence>MRLSNTLQSFHAPLAGDQQSAVADATLRPNDPSAPNVDKPSFTVDQAARQITRTGHRWFDVNRDGITQISYSFNKHARGHTAFNATQKEQARRSMQSWEDVANVSFQEGSRRPEGLLAFSNSTDYEVAFGQYPGQEGKVLINPRFGTNTNPALHNHGRMTLTHEIGHNLGLLHPGTYNFGNPNYPDHALYAQDTRAYSVMSYFDAPEAGKHFNGKLPSAPMMDDIAAVQRVYGANNTTRNSNTTYGFNSNAGRDYLQLNSRHDTALFCVWDGGGIDTLDFSKYHQNQTINLRAESFSDVGGLVGNVSIARGVTLENAIGGSGHDSIIGNHANNVIKGGAGADRLRGAGGADTFVYDNASDSTPAHPDQIMDFVTDVDKVDLSTLLGNAGVDALTFVGRLTGKPGEAILDYNRTTNLSRLAIDLTGNGRFDFFLTAHGPINVPDIITTAPGRQRYA</sequence>
<evidence type="ECO:0000256" key="11">
    <source>
        <dbReference type="ARBA" id="ARBA00023049"/>
    </source>
</evidence>
<dbReference type="InterPro" id="IPR011049">
    <property type="entry name" value="Serralysin-like_metalloprot_C"/>
</dbReference>
<keyword evidence="4" id="KW-0964">Secreted</keyword>
<comment type="cofactor">
    <cofactor evidence="13">
        <name>Zn(2+)</name>
        <dbReference type="ChEBI" id="CHEBI:29105"/>
    </cofactor>
    <text evidence="13">Binds 1 zinc ion per subunit.</text>
</comment>
<feature type="binding site" evidence="13">
    <location>
        <position position="163"/>
    </location>
    <ligand>
        <name>Zn(2+)</name>
        <dbReference type="ChEBI" id="CHEBI:29105"/>
        <note>catalytic</note>
    </ligand>
</feature>
<dbReference type="Gene3D" id="2.150.10.10">
    <property type="entry name" value="Serralysin-like metalloprotease, C-terminal"/>
    <property type="match status" value="1"/>
</dbReference>
<dbReference type="GO" id="GO:0005615">
    <property type="term" value="C:extracellular space"/>
    <property type="evidence" value="ECO:0007669"/>
    <property type="project" value="InterPro"/>
</dbReference>
<dbReference type="EC" id="3.4.24.40" evidence="15"/>
<dbReference type="Proteomes" id="UP000063434">
    <property type="component" value="Unassembled WGS sequence"/>
</dbReference>
<evidence type="ECO:0000256" key="6">
    <source>
        <dbReference type="ARBA" id="ARBA00022723"/>
    </source>
</evidence>
<comment type="subcellular location">
    <subcellularLocation>
        <location evidence="2">Secreted</location>
    </subcellularLocation>
</comment>
<evidence type="ECO:0000256" key="7">
    <source>
        <dbReference type="ARBA" id="ARBA00022737"/>
    </source>
</evidence>
<evidence type="ECO:0000313" key="16">
    <source>
        <dbReference type="Proteomes" id="UP000063434"/>
    </source>
</evidence>
<protein>
    <submittedName>
        <fullName evidence="15">Serralysin</fullName>
        <ecNumber evidence="15">3.4.24.40</ecNumber>
    </submittedName>
</protein>
<evidence type="ECO:0000256" key="12">
    <source>
        <dbReference type="PIRSR" id="PIRSR001205-1"/>
    </source>
</evidence>
<keyword evidence="8 15" id="KW-0378">Hydrolase</keyword>
<dbReference type="GO" id="GO:0008270">
    <property type="term" value="F:zinc ion binding"/>
    <property type="evidence" value="ECO:0007669"/>
    <property type="project" value="InterPro"/>
</dbReference>
<evidence type="ECO:0000256" key="9">
    <source>
        <dbReference type="ARBA" id="ARBA00022833"/>
    </source>
</evidence>
<dbReference type="InterPro" id="IPR006026">
    <property type="entry name" value="Peptidase_Metallo"/>
</dbReference>
<dbReference type="GO" id="GO:0005509">
    <property type="term" value="F:calcium ion binding"/>
    <property type="evidence" value="ECO:0007669"/>
    <property type="project" value="InterPro"/>
</dbReference>
<dbReference type="InterPro" id="IPR001343">
    <property type="entry name" value="Hemolysn_Ca-bd"/>
</dbReference>
<dbReference type="PRINTS" id="PR00313">
    <property type="entry name" value="CABNDNGRPT"/>
</dbReference>
<feature type="active site" evidence="12">
    <location>
        <position position="164"/>
    </location>
</feature>
<dbReference type="InterPro" id="IPR024079">
    <property type="entry name" value="MetalloPept_cat_dom_sf"/>
</dbReference>
<evidence type="ECO:0000256" key="4">
    <source>
        <dbReference type="ARBA" id="ARBA00022525"/>
    </source>
</evidence>
<keyword evidence="6 13" id="KW-0479">Metal-binding</keyword>
<name>A0A109L038_PSEFL</name>
<dbReference type="GO" id="GO:0006508">
    <property type="term" value="P:proteolysis"/>
    <property type="evidence" value="ECO:0007669"/>
    <property type="project" value="UniProtKB-KW"/>
</dbReference>
<evidence type="ECO:0000256" key="8">
    <source>
        <dbReference type="ARBA" id="ARBA00022801"/>
    </source>
</evidence>
<evidence type="ECO:0000256" key="1">
    <source>
        <dbReference type="ARBA" id="ARBA00001913"/>
    </source>
</evidence>
<dbReference type="EMBL" id="LCYC01000018">
    <property type="protein sequence ID" value="KWV78560.1"/>
    <property type="molecule type" value="Genomic_DNA"/>
</dbReference>
<evidence type="ECO:0000259" key="14">
    <source>
        <dbReference type="SMART" id="SM00235"/>
    </source>
</evidence>
<feature type="binding site" evidence="13">
    <location>
        <position position="167"/>
    </location>
    <ligand>
        <name>Zn(2+)</name>
        <dbReference type="ChEBI" id="CHEBI:29105"/>
        <note>catalytic</note>
    </ligand>
</feature>
<dbReference type="PATRIC" id="fig|294.195.peg.1820"/>
<dbReference type="SUPFAM" id="SSF55486">
    <property type="entry name" value="Metalloproteases ('zincins'), catalytic domain"/>
    <property type="match status" value="1"/>
</dbReference>
<dbReference type="InterPro" id="IPR016294">
    <property type="entry name" value="Pept_M10B"/>
</dbReference>
<keyword evidence="9 13" id="KW-0862">Zinc</keyword>
<proteinExistence type="inferred from homology"/>
<keyword evidence="11" id="KW-0482">Metalloprotease</keyword>
<dbReference type="SMART" id="SM00235">
    <property type="entry name" value="ZnMc"/>
    <property type="match status" value="1"/>
</dbReference>
<evidence type="ECO:0000313" key="15">
    <source>
        <dbReference type="EMBL" id="KWV78560.1"/>
    </source>
</evidence>
<reference evidence="15 16" key="1">
    <citation type="submission" date="2015-05" db="EMBL/GenBank/DDBJ databases">
        <title>A genomic and transcriptomic approach to investigate the blue pigment phenotype in Pseudomonas fluorescens.</title>
        <authorList>
            <person name="Andreani N.A."/>
            <person name="Cardazzo B."/>
        </authorList>
    </citation>
    <scope>NUCLEOTIDE SEQUENCE [LARGE SCALE GENOMIC DNA]</scope>
    <source>
        <strain evidence="15 16">Ps_40</strain>
    </source>
</reference>
<dbReference type="SUPFAM" id="SSF51120">
    <property type="entry name" value="beta-Roll"/>
    <property type="match status" value="1"/>
</dbReference>
<dbReference type="PIRSF" id="PIRSF001205">
    <property type="entry name" value="Peptidase_M10B"/>
    <property type="match status" value="1"/>
</dbReference>
<evidence type="ECO:0000256" key="13">
    <source>
        <dbReference type="PIRSR" id="PIRSR001205-2"/>
    </source>
</evidence>
<dbReference type="InterPro" id="IPR013858">
    <property type="entry name" value="Peptidase_M10B_C"/>
</dbReference>
<dbReference type="InterPro" id="IPR034033">
    <property type="entry name" value="Serralysin-like"/>
</dbReference>
<keyword evidence="5" id="KW-0645">Protease</keyword>
<organism evidence="15 16">
    <name type="scientific">Pseudomonas fluorescens</name>
    <dbReference type="NCBI Taxonomy" id="294"/>
    <lineage>
        <taxon>Bacteria</taxon>
        <taxon>Pseudomonadati</taxon>
        <taxon>Pseudomonadota</taxon>
        <taxon>Gammaproteobacteria</taxon>
        <taxon>Pseudomonadales</taxon>
        <taxon>Pseudomonadaceae</taxon>
        <taxon>Pseudomonas</taxon>
    </lineage>
</organism>
<accession>A0A109L038</accession>
<keyword evidence="10" id="KW-0106">Calcium</keyword>
<comment type="cofactor">
    <cofactor evidence="1">
        <name>Ca(2+)</name>
        <dbReference type="ChEBI" id="CHEBI:29108"/>
    </cofactor>
</comment>
<dbReference type="Pfam" id="PF00353">
    <property type="entry name" value="HemolysinCabind"/>
    <property type="match status" value="1"/>
</dbReference>
<keyword evidence="7" id="KW-0677">Repeat</keyword>
<evidence type="ECO:0000256" key="10">
    <source>
        <dbReference type="ARBA" id="ARBA00022837"/>
    </source>
</evidence>
<dbReference type="AlphaFoldDB" id="A0A109L038"/>
<evidence type="ECO:0000256" key="5">
    <source>
        <dbReference type="ARBA" id="ARBA00022670"/>
    </source>
</evidence>
<evidence type="ECO:0000256" key="2">
    <source>
        <dbReference type="ARBA" id="ARBA00004613"/>
    </source>
</evidence>
<dbReference type="RefSeq" id="WP_056784948.1">
    <property type="nucleotide sequence ID" value="NZ_LCYC01000018.1"/>
</dbReference>
<comment type="caution">
    <text evidence="15">The sequence shown here is derived from an EMBL/GenBank/DDBJ whole genome shotgun (WGS) entry which is preliminary data.</text>
</comment>
<feature type="binding site" evidence="13">
    <location>
        <position position="173"/>
    </location>
    <ligand>
        <name>Zn(2+)</name>
        <dbReference type="ChEBI" id="CHEBI:29105"/>
        <note>catalytic</note>
    </ligand>
</feature>
<dbReference type="GO" id="GO:0004222">
    <property type="term" value="F:metalloendopeptidase activity"/>
    <property type="evidence" value="ECO:0007669"/>
    <property type="project" value="InterPro"/>
</dbReference>
<gene>
    <name evidence="15" type="primary">aprA_1</name>
    <name evidence="15" type="ORF">PFL603g_01717</name>
</gene>
<comment type="similarity">
    <text evidence="3">Belongs to the peptidase M10B family.</text>
</comment>
<dbReference type="CDD" id="cd04277">
    <property type="entry name" value="ZnMc_serralysin_like"/>
    <property type="match status" value="1"/>
</dbReference>
<evidence type="ECO:0000256" key="3">
    <source>
        <dbReference type="ARBA" id="ARBA00009490"/>
    </source>
</evidence>